<keyword evidence="4" id="KW-1185">Reference proteome</keyword>
<evidence type="ECO:0000313" key="4">
    <source>
        <dbReference type="Proteomes" id="UP001194468"/>
    </source>
</evidence>
<feature type="region of interest" description="Disordered" evidence="1">
    <location>
        <begin position="1"/>
        <end position="31"/>
    </location>
</feature>
<sequence>MPQYDSAEPTETLPRRKMAQPSENVPRVTPPYPLPSYLTHIPTQLQVPRPMSYPILPYF</sequence>
<name>A0AAD4GMQ4_BOLED</name>
<accession>A0AAD4GMQ4</accession>
<reference evidence="3" key="2">
    <citation type="journal article" date="2020" name="Nat. Commun.">
        <title>Large-scale genome sequencing of mycorrhizal fungi provides insights into the early evolution of symbiotic traits.</title>
        <authorList>
            <person name="Miyauchi S."/>
            <person name="Kiss E."/>
            <person name="Kuo A."/>
            <person name="Drula E."/>
            <person name="Kohler A."/>
            <person name="Sanchez-Garcia M."/>
            <person name="Morin E."/>
            <person name="Andreopoulos B."/>
            <person name="Barry K.W."/>
            <person name="Bonito G."/>
            <person name="Buee M."/>
            <person name="Carver A."/>
            <person name="Chen C."/>
            <person name="Cichocki N."/>
            <person name="Clum A."/>
            <person name="Culley D."/>
            <person name="Crous P.W."/>
            <person name="Fauchery L."/>
            <person name="Girlanda M."/>
            <person name="Hayes R.D."/>
            <person name="Keri Z."/>
            <person name="LaButti K."/>
            <person name="Lipzen A."/>
            <person name="Lombard V."/>
            <person name="Magnuson J."/>
            <person name="Maillard F."/>
            <person name="Murat C."/>
            <person name="Nolan M."/>
            <person name="Ohm R.A."/>
            <person name="Pangilinan J."/>
            <person name="Pereira M.F."/>
            <person name="Perotto S."/>
            <person name="Peter M."/>
            <person name="Pfister S."/>
            <person name="Riley R."/>
            <person name="Sitrit Y."/>
            <person name="Stielow J.B."/>
            <person name="Szollosi G."/>
            <person name="Zifcakova L."/>
            <person name="Stursova M."/>
            <person name="Spatafora J.W."/>
            <person name="Tedersoo L."/>
            <person name="Vaario L.M."/>
            <person name="Yamada A."/>
            <person name="Yan M."/>
            <person name="Wang P."/>
            <person name="Xu J."/>
            <person name="Bruns T."/>
            <person name="Baldrian P."/>
            <person name="Vilgalys R."/>
            <person name="Dunand C."/>
            <person name="Henrissat B."/>
            <person name="Grigoriev I.V."/>
            <person name="Hibbett D."/>
            <person name="Nagy L.G."/>
            <person name="Martin F.M."/>
        </authorList>
    </citation>
    <scope>NUCLEOTIDE SEQUENCE</scope>
    <source>
        <strain evidence="3">BED1</strain>
    </source>
</reference>
<dbReference type="EMBL" id="WHUW01000001">
    <property type="protein sequence ID" value="KAF8451959.1"/>
    <property type="molecule type" value="Genomic_DNA"/>
</dbReference>
<organism evidence="3 4">
    <name type="scientific">Boletus edulis BED1</name>
    <dbReference type="NCBI Taxonomy" id="1328754"/>
    <lineage>
        <taxon>Eukaryota</taxon>
        <taxon>Fungi</taxon>
        <taxon>Dikarya</taxon>
        <taxon>Basidiomycota</taxon>
        <taxon>Agaricomycotina</taxon>
        <taxon>Agaricomycetes</taxon>
        <taxon>Agaricomycetidae</taxon>
        <taxon>Boletales</taxon>
        <taxon>Boletineae</taxon>
        <taxon>Boletaceae</taxon>
        <taxon>Boletoideae</taxon>
        <taxon>Boletus</taxon>
    </lineage>
</organism>
<dbReference type="Proteomes" id="UP001194468">
    <property type="component" value="Unassembled WGS sequence"/>
</dbReference>
<gene>
    <name evidence="3" type="ORF">L210DRAFT_3515026</name>
    <name evidence="2" type="ORF">L210DRAFT_3592179</name>
</gene>
<evidence type="ECO:0000313" key="3">
    <source>
        <dbReference type="EMBL" id="KAF8451959.1"/>
    </source>
</evidence>
<dbReference type="AlphaFoldDB" id="A0AAD4GMQ4"/>
<dbReference type="EMBL" id="WHUW01000501">
    <property type="protein sequence ID" value="KAF8414511.1"/>
    <property type="molecule type" value="Genomic_DNA"/>
</dbReference>
<evidence type="ECO:0000313" key="2">
    <source>
        <dbReference type="EMBL" id="KAF8414511.1"/>
    </source>
</evidence>
<protein>
    <submittedName>
        <fullName evidence="3">Uncharacterized protein</fullName>
    </submittedName>
</protein>
<comment type="caution">
    <text evidence="3">The sequence shown here is derived from an EMBL/GenBank/DDBJ whole genome shotgun (WGS) entry which is preliminary data.</text>
</comment>
<proteinExistence type="predicted"/>
<evidence type="ECO:0000256" key="1">
    <source>
        <dbReference type="SAM" id="MobiDB-lite"/>
    </source>
</evidence>
<reference evidence="3" key="1">
    <citation type="submission" date="2019-10" db="EMBL/GenBank/DDBJ databases">
        <authorList>
            <consortium name="DOE Joint Genome Institute"/>
            <person name="Kuo A."/>
            <person name="Miyauchi S."/>
            <person name="Kiss E."/>
            <person name="Drula E."/>
            <person name="Kohler A."/>
            <person name="Sanchez-Garcia M."/>
            <person name="Andreopoulos B."/>
            <person name="Barry K.W."/>
            <person name="Bonito G."/>
            <person name="Buee M."/>
            <person name="Carver A."/>
            <person name="Chen C."/>
            <person name="Cichocki N."/>
            <person name="Clum A."/>
            <person name="Culley D."/>
            <person name="Crous P.W."/>
            <person name="Fauchery L."/>
            <person name="Girlanda M."/>
            <person name="Hayes R."/>
            <person name="Keri Z."/>
            <person name="LaButti K."/>
            <person name="Lipzen A."/>
            <person name="Lombard V."/>
            <person name="Magnuson J."/>
            <person name="Maillard F."/>
            <person name="Morin E."/>
            <person name="Murat C."/>
            <person name="Nolan M."/>
            <person name="Ohm R."/>
            <person name="Pangilinan J."/>
            <person name="Pereira M."/>
            <person name="Perotto S."/>
            <person name="Peter M."/>
            <person name="Riley R."/>
            <person name="Sitrit Y."/>
            <person name="Stielow B."/>
            <person name="Szollosi G."/>
            <person name="Zifcakova L."/>
            <person name="Stursova M."/>
            <person name="Spatafora J.W."/>
            <person name="Tedersoo L."/>
            <person name="Vaario L.-M."/>
            <person name="Yamada A."/>
            <person name="Yan M."/>
            <person name="Wang P."/>
            <person name="Xu J."/>
            <person name="Bruns T."/>
            <person name="Baldrian P."/>
            <person name="Vilgalys R."/>
            <person name="Henrissat B."/>
            <person name="Grigoriev I.V."/>
            <person name="Hibbett D."/>
            <person name="Nagy L.G."/>
            <person name="Martin F.M."/>
        </authorList>
    </citation>
    <scope>NUCLEOTIDE SEQUENCE</scope>
    <source>
        <strain evidence="3">BED1</strain>
    </source>
</reference>